<reference evidence="1 2" key="1">
    <citation type="submission" date="2021-03" db="EMBL/GenBank/DDBJ databases">
        <title>Caproiciproducens sp. nov. isolated from feces of cow.</title>
        <authorList>
            <person name="Choi J.-Y."/>
        </authorList>
    </citation>
    <scope>NUCLEOTIDE SEQUENCE [LARGE SCALE GENOMIC DNA]</scope>
    <source>
        <strain evidence="1 2">AGMB10547</strain>
    </source>
</reference>
<organism evidence="1 2">
    <name type="scientific">Caproiciproducens faecalis</name>
    <dbReference type="NCBI Taxonomy" id="2820301"/>
    <lineage>
        <taxon>Bacteria</taxon>
        <taxon>Bacillati</taxon>
        <taxon>Bacillota</taxon>
        <taxon>Clostridia</taxon>
        <taxon>Eubacteriales</taxon>
        <taxon>Acutalibacteraceae</taxon>
        <taxon>Caproiciproducens</taxon>
    </lineage>
</organism>
<dbReference type="RefSeq" id="WP_219965471.1">
    <property type="nucleotide sequence ID" value="NZ_JAGFNZ010000003.1"/>
</dbReference>
<evidence type="ECO:0000313" key="1">
    <source>
        <dbReference type="EMBL" id="MBW7573071.1"/>
    </source>
</evidence>
<keyword evidence="2" id="KW-1185">Reference proteome</keyword>
<proteinExistence type="predicted"/>
<sequence length="53" mass="5964">MDIEPIRLPLFVKQNLTICIKSALEQVIITHPKAHSLCNMTEGRESFQNPNGS</sequence>
<accession>A0ABS7DP34</accession>
<protein>
    <submittedName>
        <fullName evidence="1">Uncharacterized protein</fullName>
    </submittedName>
</protein>
<evidence type="ECO:0000313" key="2">
    <source>
        <dbReference type="Proteomes" id="UP000719942"/>
    </source>
</evidence>
<name>A0ABS7DP34_9FIRM</name>
<comment type="caution">
    <text evidence="1">The sequence shown here is derived from an EMBL/GenBank/DDBJ whole genome shotgun (WGS) entry which is preliminary data.</text>
</comment>
<dbReference type="Proteomes" id="UP000719942">
    <property type="component" value="Unassembled WGS sequence"/>
</dbReference>
<dbReference type="EMBL" id="JAGFNZ010000003">
    <property type="protein sequence ID" value="MBW7573071.1"/>
    <property type="molecule type" value="Genomic_DNA"/>
</dbReference>
<gene>
    <name evidence="1" type="ORF">J5W02_09620</name>
</gene>